<reference evidence="1 2" key="2">
    <citation type="journal article" date="2022" name="Mol. Ecol. Resour.">
        <title>The genomes of chicory, endive, great burdock and yacon provide insights into Asteraceae paleo-polyploidization history and plant inulin production.</title>
        <authorList>
            <person name="Fan W."/>
            <person name="Wang S."/>
            <person name="Wang H."/>
            <person name="Wang A."/>
            <person name="Jiang F."/>
            <person name="Liu H."/>
            <person name="Zhao H."/>
            <person name="Xu D."/>
            <person name="Zhang Y."/>
        </authorList>
    </citation>
    <scope>NUCLEOTIDE SEQUENCE [LARGE SCALE GENOMIC DNA]</scope>
    <source>
        <strain evidence="2">cv. Yunnan</strain>
        <tissue evidence="1">Leaves</tissue>
    </source>
</reference>
<reference evidence="2" key="1">
    <citation type="journal article" date="2022" name="Mol. Ecol. Resour.">
        <title>The genomes of chicory, endive, great burdock and yacon provide insights into Asteraceae palaeo-polyploidization history and plant inulin production.</title>
        <authorList>
            <person name="Fan W."/>
            <person name="Wang S."/>
            <person name="Wang H."/>
            <person name="Wang A."/>
            <person name="Jiang F."/>
            <person name="Liu H."/>
            <person name="Zhao H."/>
            <person name="Xu D."/>
            <person name="Zhang Y."/>
        </authorList>
    </citation>
    <scope>NUCLEOTIDE SEQUENCE [LARGE SCALE GENOMIC DNA]</scope>
    <source>
        <strain evidence="2">cv. Yunnan</strain>
    </source>
</reference>
<sequence length="242" mass="27742">MSLWDWDGRRRVPTVPTSNDTPCEGRLLQASLHNPLTCRCHHFPESWARLSVWISYLRTKPKLFFMRKFVRLPSVETLSVQGEKSGAVVGIISFVKAQKRLRKGHTAILALVAEQPSKEKKIDDIPIIRDYPEVFPEDLSGLPPHRQLSTQLQELLDKGFIRPSSSPWGALVLFVMKKDGTFRVCIDYRELNKVTNKDRHPLPCIDDLFDQLQGSSFYSKIDLRSVIIKSPRRGHLKDGIQN</sequence>
<protein>
    <submittedName>
        <fullName evidence="1">Uncharacterized protein</fullName>
    </submittedName>
</protein>
<dbReference type="EMBL" id="CM042022">
    <property type="protein sequence ID" value="KAI3815978.1"/>
    <property type="molecule type" value="Genomic_DNA"/>
</dbReference>
<gene>
    <name evidence="1" type="ORF">L1987_15662</name>
</gene>
<evidence type="ECO:0000313" key="2">
    <source>
        <dbReference type="Proteomes" id="UP001056120"/>
    </source>
</evidence>
<accession>A0ACB9J681</accession>
<proteinExistence type="predicted"/>
<dbReference type="Proteomes" id="UP001056120">
    <property type="component" value="Linkage Group LG05"/>
</dbReference>
<comment type="caution">
    <text evidence="1">The sequence shown here is derived from an EMBL/GenBank/DDBJ whole genome shotgun (WGS) entry which is preliminary data.</text>
</comment>
<evidence type="ECO:0000313" key="1">
    <source>
        <dbReference type="EMBL" id="KAI3815978.1"/>
    </source>
</evidence>
<keyword evidence="2" id="KW-1185">Reference proteome</keyword>
<organism evidence="1 2">
    <name type="scientific">Smallanthus sonchifolius</name>
    <dbReference type="NCBI Taxonomy" id="185202"/>
    <lineage>
        <taxon>Eukaryota</taxon>
        <taxon>Viridiplantae</taxon>
        <taxon>Streptophyta</taxon>
        <taxon>Embryophyta</taxon>
        <taxon>Tracheophyta</taxon>
        <taxon>Spermatophyta</taxon>
        <taxon>Magnoliopsida</taxon>
        <taxon>eudicotyledons</taxon>
        <taxon>Gunneridae</taxon>
        <taxon>Pentapetalae</taxon>
        <taxon>asterids</taxon>
        <taxon>campanulids</taxon>
        <taxon>Asterales</taxon>
        <taxon>Asteraceae</taxon>
        <taxon>Asteroideae</taxon>
        <taxon>Heliantheae alliance</taxon>
        <taxon>Millerieae</taxon>
        <taxon>Smallanthus</taxon>
    </lineage>
</organism>
<name>A0ACB9J681_9ASTR</name>